<evidence type="ECO:0000313" key="2">
    <source>
        <dbReference type="EMBL" id="GAA0914209.1"/>
    </source>
</evidence>
<dbReference type="Pfam" id="PF00583">
    <property type="entry name" value="Acetyltransf_1"/>
    <property type="match status" value="1"/>
</dbReference>
<dbReference type="CDD" id="cd04301">
    <property type="entry name" value="NAT_SF"/>
    <property type="match status" value="1"/>
</dbReference>
<evidence type="ECO:0000259" key="1">
    <source>
        <dbReference type="PROSITE" id="PS51186"/>
    </source>
</evidence>
<dbReference type="Gene3D" id="3.40.630.30">
    <property type="match status" value="1"/>
</dbReference>
<dbReference type="InterPro" id="IPR000182">
    <property type="entry name" value="GNAT_dom"/>
</dbReference>
<dbReference type="RefSeq" id="WP_343948218.1">
    <property type="nucleotide sequence ID" value="NZ_BAAAHQ010000001.1"/>
</dbReference>
<name>A0ABN1NPH5_9ACTN</name>
<proteinExistence type="predicted"/>
<accession>A0ABN1NPH5</accession>
<feature type="domain" description="N-acetyltransferase" evidence="1">
    <location>
        <begin position="2"/>
        <end position="161"/>
    </location>
</feature>
<keyword evidence="3" id="KW-1185">Reference proteome</keyword>
<sequence length="161" mass="17274">MSTIRAATAADLPAVAAVYAPYVLDSVITFEETPPEPSAWREKLTAGLPFLVAEVDGRVAGFAYAGRYRPRPAYRYSLEDSIYLAPWAQGRGLGRALLAALVSACRDSGAGQLIAVIADTGDPSSVKLHLAAGFEEVGRLRRVGFKHGRWVDTTLLQLALD</sequence>
<evidence type="ECO:0000313" key="3">
    <source>
        <dbReference type="Proteomes" id="UP001501578"/>
    </source>
</evidence>
<reference evidence="2 3" key="1">
    <citation type="journal article" date="2019" name="Int. J. Syst. Evol. Microbiol.">
        <title>The Global Catalogue of Microorganisms (GCM) 10K type strain sequencing project: providing services to taxonomists for standard genome sequencing and annotation.</title>
        <authorList>
            <consortium name="The Broad Institute Genomics Platform"/>
            <consortium name="The Broad Institute Genome Sequencing Center for Infectious Disease"/>
            <person name="Wu L."/>
            <person name="Ma J."/>
        </authorList>
    </citation>
    <scope>NUCLEOTIDE SEQUENCE [LARGE SCALE GENOMIC DNA]</scope>
    <source>
        <strain evidence="2 3">JCM 11136</strain>
    </source>
</reference>
<dbReference type="SUPFAM" id="SSF55729">
    <property type="entry name" value="Acyl-CoA N-acyltransferases (Nat)"/>
    <property type="match status" value="1"/>
</dbReference>
<dbReference type="PANTHER" id="PTHR43072:SF8">
    <property type="entry name" value="ACYLTRANSFERASE FABY-RELATED"/>
    <property type="match status" value="1"/>
</dbReference>
<organism evidence="2 3">
    <name type="scientific">Nonomuraea longicatena</name>
    <dbReference type="NCBI Taxonomy" id="83682"/>
    <lineage>
        <taxon>Bacteria</taxon>
        <taxon>Bacillati</taxon>
        <taxon>Actinomycetota</taxon>
        <taxon>Actinomycetes</taxon>
        <taxon>Streptosporangiales</taxon>
        <taxon>Streptosporangiaceae</taxon>
        <taxon>Nonomuraea</taxon>
    </lineage>
</organism>
<comment type="caution">
    <text evidence="2">The sequence shown here is derived from an EMBL/GenBank/DDBJ whole genome shotgun (WGS) entry which is preliminary data.</text>
</comment>
<dbReference type="EMBL" id="BAAAHQ010000001">
    <property type="protein sequence ID" value="GAA0914209.1"/>
    <property type="molecule type" value="Genomic_DNA"/>
</dbReference>
<protein>
    <submittedName>
        <fullName evidence="2">GNAT family N-acetyltransferase</fullName>
    </submittedName>
</protein>
<dbReference type="Proteomes" id="UP001501578">
    <property type="component" value="Unassembled WGS sequence"/>
</dbReference>
<dbReference type="PROSITE" id="PS51186">
    <property type="entry name" value="GNAT"/>
    <property type="match status" value="1"/>
</dbReference>
<dbReference type="PANTHER" id="PTHR43072">
    <property type="entry name" value="N-ACETYLTRANSFERASE"/>
    <property type="match status" value="1"/>
</dbReference>
<gene>
    <name evidence="2" type="ORF">GCM10009560_07400</name>
</gene>
<dbReference type="InterPro" id="IPR016181">
    <property type="entry name" value="Acyl_CoA_acyltransferase"/>
</dbReference>